<dbReference type="EMBL" id="SMSE01000002">
    <property type="protein sequence ID" value="TDG14067.1"/>
    <property type="molecule type" value="Genomic_DNA"/>
</dbReference>
<dbReference type="PIRSF" id="PIRSF000039">
    <property type="entry name" value="Phenol_monooxy_K"/>
    <property type="match status" value="1"/>
</dbReference>
<sequence length="90" mass="10533">MAPESITRDEDVPFTDLKRYVRVRQVVDDKFIEFDFAIGDPSLYVELVLPRTAFEVFCKHNRVEMMTDEQAAAVDADMEKWRYGDDRANP</sequence>
<dbReference type="Pfam" id="PF06099">
    <property type="entry name" value="Phenol_hyd_sub"/>
    <property type="match status" value="1"/>
</dbReference>
<comment type="caution">
    <text evidence="1">The sequence shown here is derived from an EMBL/GenBank/DDBJ whole genome shotgun (WGS) entry which is preliminary data.</text>
</comment>
<dbReference type="AlphaFoldDB" id="A0A4R5LTI7"/>
<keyword evidence="2" id="KW-1185">Reference proteome</keyword>
<dbReference type="RefSeq" id="WP_133212661.1">
    <property type="nucleotide sequence ID" value="NZ_SMSE01000002.1"/>
</dbReference>
<name>A0A4R5LTI7_9GAMM</name>
<accession>A0A4R5LTI7</accession>
<organism evidence="1 2">
    <name type="scientific">Seongchinamella unica</name>
    <dbReference type="NCBI Taxonomy" id="2547392"/>
    <lineage>
        <taxon>Bacteria</taxon>
        <taxon>Pseudomonadati</taxon>
        <taxon>Pseudomonadota</taxon>
        <taxon>Gammaproteobacteria</taxon>
        <taxon>Cellvibrionales</taxon>
        <taxon>Halieaceae</taxon>
        <taxon>Seongchinamella</taxon>
    </lineage>
</organism>
<evidence type="ECO:0000313" key="2">
    <source>
        <dbReference type="Proteomes" id="UP000295554"/>
    </source>
</evidence>
<protein>
    <submittedName>
        <fullName evidence="1">Phenol hydroxylase</fullName>
    </submittedName>
</protein>
<dbReference type="Proteomes" id="UP000295554">
    <property type="component" value="Unassembled WGS sequence"/>
</dbReference>
<reference evidence="1 2" key="1">
    <citation type="submission" date="2019-03" db="EMBL/GenBank/DDBJ databases">
        <title>Seongchinamella monodicae gen. nov., sp. nov., a novel member of the Gammaproteobacteria isolated from a tidal mudflat of beach.</title>
        <authorList>
            <person name="Yang H.G."/>
            <person name="Kang J.W."/>
            <person name="Lee S.D."/>
        </authorList>
    </citation>
    <scope>NUCLEOTIDE SEQUENCE [LARGE SCALE GENOMIC DNA]</scope>
    <source>
        <strain evidence="1 2">GH4-78</strain>
    </source>
</reference>
<evidence type="ECO:0000313" key="1">
    <source>
        <dbReference type="EMBL" id="TDG14067.1"/>
    </source>
</evidence>
<dbReference type="InterPro" id="IPR010353">
    <property type="entry name" value="DmpK"/>
</dbReference>
<gene>
    <name evidence="1" type="ORF">E2F43_11305</name>
</gene>
<proteinExistence type="predicted"/>
<dbReference type="OrthoDB" id="8564678at2"/>